<dbReference type="Pfam" id="PF00293">
    <property type="entry name" value="NUDIX"/>
    <property type="match status" value="1"/>
</dbReference>
<proteinExistence type="inferred from homology"/>
<dbReference type="Proteomes" id="UP001596012">
    <property type="component" value="Unassembled WGS sequence"/>
</dbReference>
<feature type="domain" description="Nudix hydrolase" evidence="5">
    <location>
        <begin position="3"/>
        <end position="128"/>
    </location>
</feature>
<dbReference type="PANTHER" id="PTHR43046:SF14">
    <property type="entry name" value="MUTT_NUDIX FAMILY PROTEIN"/>
    <property type="match status" value="1"/>
</dbReference>
<gene>
    <name evidence="6" type="ORF">ACFPH6_01165</name>
</gene>
<organism evidence="6 7">
    <name type="scientific">Streptomyces xiangluensis</name>
    <dbReference type="NCBI Taxonomy" id="2665720"/>
    <lineage>
        <taxon>Bacteria</taxon>
        <taxon>Bacillati</taxon>
        <taxon>Actinomycetota</taxon>
        <taxon>Actinomycetes</taxon>
        <taxon>Kitasatosporales</taxon>
        <taxon>Streptomycetaceae</taxon>
        <taxon>Streptomyces</taxon>
    </lineage>
</organism>
<evidence type="ECO:0000313" key="6">
    <source>
        <dbReference type="EMBL" id="MFC4463230.1"/>
    </source>
</evidence>
<keyword evidence="7" id="KW-1185">Reference proteome</keyword>
<comment type="caution">
    <text evidence="6">The sequence shown here is derived from an EMBL/GenBank/DDBJ whole genome shotgun (WGS) entry which is preliminary data.</text>
</comment>
<comment type="cofactor">
    <cofactor evidence="1">
        <name>Mg(2+)</name>
        <dbReference type="ChEBI" id="CHEBI:18420"/>
    </cofactor>
</comment>
<dbReference type="PRINTS" id="PR00502">
    <property type="entry name" value="NUDIXFAMILY"/>
</dbReference>
<comment type="similarity">
    <text evidence="2 4">Belongs to the Nudix hydrolase family.</text>
</comment>
<dbReference type="InterPro" id="IPR015797">
    <property type="entry name" value="NUDIX_hydrolase-like_dom_sf"/>
</dbReference>
<dbReference type="PROSITE" id="PS51462">
    <property type="entry name" value="NUDIX"/>
    <property type="match status" value="1"/>
</dbReference>
<dbReference type="InterPro" id="IPR020084">
    <property type="entry name" value="NUDIX_hydrolase_CS"/>
</dbReference>
<evidence type="ECO:0000256" key="2">
    <source>
        <dbReference type="ARBA" id="ARBA00005582"/>
    </source>
</evidence>
<dbReference type="EMBL" id="JBHSFG010000003">
    <property type="protein sequence ID" value="MFC4463230.1"/>
    <property type="molecule type" value="Genomic_DNA"/>
</dbReference>
<name>A0ABV8YG50_9ACTN</name>
<dbReference type="PANTHER" id="PTHR43046">
    <property type="entry name" value="GDP-MANNOSE MANNOSYL HYDROLASE"/>
    <property type="match status" value="1"/>
</dbReference>
<dbReference type="CDD" id="cd02883">
    <property type="entry name" value="NUDIX_Hydrolase"/>
    <property type="match status" value="1"/>
</dbReference>
<evidence type="ECO:0000313" key="7">
    <source>
        <dbReference type="Proteomes" id="UP001596012"/>
    </source>
</evidence>
<evidence type="ECO:0000256" key="4">
    <source>
        <dbReference type="RuleBase" id="RU003476"/>
    </source>
</evidence>
<reference evidence="7" key="1">
    <citation type="journal article" date="2019" name="Int. J. Syst. Evol. Microbiol.">
        <title>The Global Catalogue of Microorganisms (GCM) 10K type strain sequencing project: providing services to taxonomists for standard genome sequencing and annotation.</title>
        <authorList>
            <consortium name="The Broad Institute Genomics Platform"/>
            <consortium name="The Broad Institute Genome Sequencing Center for Infectious Disease"/>
            <person name="Wu L."/>
            <person name="Ma J."/>
        </authorList>
    </citation>
    <scope>NUCLEOTIDE SEQUENCE [LARGE SCALE GENOMIC DNA]</scope>
    <source>
        <strain evidence="7">DT43</strain>
    </source>
</reference>
<dbReference type="SUPFAM" id="SSF55811">
    <property type="entry name" value="Nudix"/>
    <property type="match status" value="1"/>
</dbReference>
<accession>A0ABV8YG50</accession>
<sequence length="133" mass="14253">MTPNVPPIAAAVIVKDGQLLMIRRREREGDLLWSLPGGKVEAGETAEQAAVRETLEETGLTVGAVKHLGERVHPDSGQPMAYVACQLLDGEVRAASPREVAEVAWVRFGKIPMLVPGGLFGPVQAYLDEQLSA</sequence>
<protein>
    <submittedName>
        <fullName evidence="6">NUDIX hydrolase</fullName>
    </submittedName>
</protein>
<dbReference type="InterPro" id="IPR020476">
    <property type="entry name" value="Nudix_hydrolase"/>
</dbReference>
<dbReference type="RefSeq" id="WP_386336325.1">
    <property type="nucleotide sequence ID" value="NZ_JBHSFG010000003.1"/>
</dbReference>
<dbReference type="PROSITE" id="PS00893">
    <property type="entry name" value="NUDIX_BOX"/>
    <property type="match status" value="1"/>
</dbReference>
<dbReference type="Gene3D" id="3.90.79.10">
    <property type="entry name" value="Nucleoside Triphosphate Pyrophosphohydrolase"/>
    <property type="match status" value="1"/>
</dbReference>
<evidence type="ECO:0000256" key="3">
    <source>
        <dbReference type="ARBA" id="ARBA00022801"/>
    </source>
</evidence>
<evidence type="ECO:0000256" key="1">
    <source>
        <dbReference type="ARBA" id="ARBA00001946"/>
    </source>
</evidence>
<evidence type="ECO:0000259" key="5">
    <source>
        <dbReference type="PROSITE" id="PS51462"/>
    </source>
</evidence>
<keyword evidence="3 4" id="KW-0378">Hydrolase</keyword>
<dbReference type="InterPro" id="IPR000086">
    <property type="entry name" value="NUDIX_hydrolase_dom"/>
</dbReference>
<dbReference type="GO" id="GO:0016787">
    <property type="term" value="F:hydrolase activity"/>
    <property type="evidence" value="ECO:0007669"/>
    <property type="project" value="UniProtKB-KW"/>
</dbReference>